<keyword evidence="1" id="KW-1133">Transmembrane helix</keyword>
<evidence type="ECO:0000256" key="1">
    <source>
        <dbReference type="SAM" id="Phobius"/>
    </source>
</evidence>
<name>A0A4R0XP15_9BURK</name>
<protein>
    <recommendedName>
        <fullName evidence="4">DUF445 domain-containing protein</fullName>
    </recommendedName>
</protein>
<dbReference type="Pfam" id="PF04286">
    <property type="entry name" value="DUF445"/>
    <property type="match status" value="1"/>
</dbReference>
<gene>
    <name evidence="2" type="ORF">BZM27_06510</name>
</gene>
<comment type="caution">
    <text evidence="2">The sequence shown here is derived from an EMBL/GenBank/DDBJ whole genome shotgun (WGS) entry which is preliminary data.</text>
</comment>
<proteinExistence type="predicted"/>
<dbReference type="AlphaFoldDB" id="A0A4R0XP15"/>
<evidence type="ECO:0008006" key="4">
    <source>
        <dbReference type="Google" id="ProtNLM"/>
    </source>
</evidence>
<dbReference type="InterPro" id="IPR007383">
    <property type="entry name" value="DUF445"/>
</dbReference>
<sequence length="405" mass="44842">MRWIATGLLLAVTALYVASAFFRSSHAAWPYIGAFAEAAMVGALADWFAVSALFRQPLGLPLPHTAIIPKNKDRIADNLGDFVQGEFFSTERILGVFSAFNPVERLAGWMARGENADKVAATVGRMFAFVVDAADHDAIRDFLKKAANERFTSVDLSSLAAGLLKGLSHNDRHQALLDQMLHNANGYLNRSDIKEKVAEFLKEQMPAFVMVGKESVANWFIEKLLDSLGRKLDEVDKDSEHPLRKWFSQSMEGFVDDLKNDPALRSTIRAYQEQIAQNDDLSVYVDGMWQDVHDWLKRDLSSGSSQVLTRISSMTASLGASLLQNGAVIAAINEQLMSAIPNVLDEVRPRISTFISAKMKDWKEHEIVEKLELNIGRDLQFIRLNGTLVGGVIGLAIHALTTLAL</sequence>
<dbReference type="GO" id="GO:0005886">
    <property type="term" value="C:plasma membrane"/>
    <property type="evidence" value="ECO:0007669"/>
    <property type="project" value="TreeGrafter"/>
</dbReference>
<dbReference type="Proteomes" id="UP000294200">
    <property type="component" value="Unassembled WGS sequence"/>
</dbReference>
<dbReference type="PANTHER" id="PTHR38442">
    <property type="entry name" value="INNER MEMBRANE PROTEIN-RELATED"/>
    <property type="match status" value="1"/>
</dbReference>
<keyword evidence="3" id="KW-1185">Reference proteome</keyword>
<organism evidence="2 3">
    <name type="scientific">Paraburkholderia steynii</name>
    <dbReference type="NCBI Taxonomy" id="1245441"/>
    <lineage>
        <taxon>Bacteria</taxon>
        <taxon>Pseudomonadati</taxon>
        <taxon>Pseudomonadota</taxon>
        <taxon>Betaproteobacteria</taxon>
        <taxon>Burkholderiales</taxon>
        <taxon>Burkholderiaceae</taxon>
        <taxon>Paraburkholderia</taxon>
    </lineage>
</organism>
<feature type="transmembrane region" description="Helical" evidence="1">
    <location>
        <begin position="30"/>
        <end position="54"/>
    </location>
</feature>
<dbReference type="PANTHER" id="PTHR38442:SF1">
    <property type="entry name" value="INNER MEMBRANE PROTEIN"/>
    <property type="match status" value="1"/>
</dbReference>
<keyword evidence="1" id="KW-0812">Transmembrane</keyword>
<dbReference type="EMBL" id="MWML01000014">
    <property type="protein sequence ID" value="TCG09287.1"/>
    <property type="molecule type" value="Genomic_DNA"/>
</dbReference>
<evidence type="ECO:0000313" key="2">
    <source>
        <dbReference type="EMBL" id="TCG09287.1"/>
    </source>
</evidence>
<keyword evidence="1" id="KW-0472">Membrane</keyword>
<reference evidence="2 3" key="1">
    <citation type="submission" date="2017-02" db="EMBL/GenBank/DDBJ databases">
        <title>Paraburkholderia sophoroidis sp. nov. and Paraburkholderia steynii sp. nov. rhizobial symbionts of the fynbos legume Hypocalyptus sophoroides.</title>
        <authorList>
            <person name="Steenkamp E.T."/>
            <person name="Beukes C.W."/>
            <person name="Van Zyl E."/>
            <person name="Avontuur J."/>
            <person name="Chan W.Y."/>
            <person name="Hassen A."/>
            <person name="Palmer M."/>
            <person name="Mthombeni L."/>
            <person name="Phalane F."/>
            <person name="Sereme K."/>
            <person name="Venter S.N."/>
        </authorList>
    </citation>
    <scope>NUCLEOTIDE SEQUENCE [LARGE SCALE GENOMIC DNA]</scope>
    <source>
        <strain evidence="2 3">HC1.1ba</strain>
    </source>
</reference>
<evidence type="ECO:0000313" key="3">
    <source>
        <dbReference type="Proteomes" id="UP000294200"/>
    </source>
</evidence>
<accession>A0A4R0XP15</accession>